<proteinExistence type="predicted"/>
<dbReference type="OrthoDB" id="3256525at2759"/>
<organism evidence="1 2">
    <name type="scientific">Coprinellus micaceus</name>
    <name type="common">Glistening ink-cap mushroom</name>
    <name type="synonym">Coprinus micaceus</name>
    <dbReference type="NCBI Taxonomy" id="71717"/>
    <lineage>
        <taxon>Eukaryota</taxon>
        <taxon>Fungi</taxon>
        <taxon>Dikarya</taxon>
        <taxon>Basidiomycota</taxon>
        <taxon>Agaricomycotina</taxon>
        <taxon>Agaricomycetes</taxon>
        <taxon>Agaricomycetidae</taxon>
        <taxon>Agaricales</taxon>
        <taxon>Agaricineae</taxon>
        <taxon>Psathyrellaceae</taxon>
        <taxon>Coprinellus</taxon>
    </lineage>
</organism>
<protein>
    <submittedName>
        <fullName evidence="1">Uncharacterized protein</fullName>
    </submittedName>
</protein>
<name>A0A4Y7T153_COPMI</name>
<gene>
    <name evidence="1" type="ORF">FA13DRAFT_840920</name>
</gene>
<accession>A0A4Y7T153</accession>
<comment type="caution">
    <text evidence="1">The sequence shown here is derived from an EMBL/GenBank/DDBJ whole genome shotgun (WGS) entry which is preliminary data.</text>
</comment>
<evidence type="ECO:0000313" key="1">
    <source>
        <dbReference type="EMBL" id="TEB27875.1"/>
    </source>
</evidence>
<keyword evidence="2" id="KW-1185">Reference proteome</keyword>
<dbReference type="AlphaFoldDB" id="A0A4Y7T153"/>
<sequence>MGPPPEVPTEIWLQIFRLASEDRGSSLESLRVGPNDRRLGREESVGYKKSLATKLSLVGTCRRWNIIATPLLYEHISVTGQRRYSRVLGGFNRDDGASAKYRNMVTRLDLVCLEEGRGYKIAIELCRAFPELTTLLAALAFTKEDEPTPLFDELSPKLKHLYLLPGSSSMWMLKRVPFSRMVDFLDNHPQLLDISTPYAFSEPESSEERRDWSGKSWPTIRTLVLQNRNQAEVLSACLPSEAFPNLQFVNGLSFGKDVQKSYRNTLAQDW</sequence>
<reference evidence="1 2" key="1">
    <citation type="journal article" date="2019" name="Nat. Ecol. Evol.">
        <title>Megaphylogeny resolves global patterns of mushroom evolution.</title>
        <authorList>
            <person name="Varga T."/>
            <person name="Krizsan K."/>
            <person name="Foldi C."/>
            <person name="Dima B."/>
            <person name="Sanchez-Garcia M."/>
            <person name="Sanchez-Ramirez S."/>
            <person name="Szollosi G.J."/>
            <person name="Szarkandi J.G."/>
            <person name="Papp V."/>
            <person name="Albert L."/>
            <person name="Andreopoulos W."/>
            <person name="Angelini C."/>
            <person name="Antonin V."/>
            <person name="Barry K.W."/>
            <person name="Bougher N.L."/>
            <person name="Buchanan P."/>
            <person name="Buyck B."/>
            <person name="Bense V."/>
            <person name="Catcheside P."/>
            <person name="Chovatia M."/>
            <person name="Cooper J."/>
            <person name="Damon W."/>
            <person name="Desjardin D."/>
            <person name="Finy P."/>
            <person name="Geml J."/>
            <person name="Haridas S."/>
            <person name="Hughes K."/>
            <person name="Justo A."/>
            <person name="Karasinski D."/>
            <person name="Kautmanova I."/>
            <person name="Kiss B."/>
            <person name="Kocsube S."/>
            <person name="Kotiranta H."/>
            <person name="LaButti K.M."/>
            <person name="Lechner B.E."/>
            <person name="Liimatainen K."/>
            <person name="Lipzen A."/>
            <person name="Lukacs Z."/>
            <person name="Mihaltcheva S."/>
            <person name="Morgado L.N."/>
            <person name="Niskanen T."/>
            <person name="Noordeloos M.E."/>
            <person name="Ohm R.A."/>
            <person name="Ortiz-Santana B."/>
            <person name="Ovrebo C."/>
            <person name="Racz N."/>
            <person name="Riley R."/>
            <person name="Savchenko A."/>
            <person name="Shiryaev A."/>
            <person name="Soop K."/>
            <person name="Spirin V."/>
            <person name="Szebenyi C."/>
            <person name="Tomsovsky M."/>
            <person name="Tulloss R.E."/>
            <person name="Uehling J."/>
            <person name="Grigoriev I.V."/>
            <person name="Vagvolgyi C."/>
            <person name="Papp T."/>
            <person name="Martin F.M."/>
            <person name="Miettinen O."/>
            <person name="Hibbett D.S."/>
            <person name="Nagy L.G."/>
        </authorList>
    </citation>
    <scope>NUCLEOTIDE SEQUENCE [LARGE SCALE GENOMIC DNA]</scope>
    <source>
        <strain evidence="1 2">FP101781</strain>
    </source>
</reference>
<dbReference type="Proteomes" id="UP000298030">
    <property type="component" value="Unassembled WGS sequence"/>
</dbReference>
<dbReference type="EMBL" id="QPFP01000036">
    <property type="protein sequence ID" value="TEB27875.1"/>
    <property type="molecule type" value="Genomic_DNA"/>
</dbReference>
<evidence type="ECO:0000313" key="2">
    <source>
        <dbReference type="Proteomes" id="UP000298030"/>
    </source>
</evidence>